<evidence type="ECO:0000259" key="14">
    <source>
        <dbReference type="PROSITE" id="PS50878"/>
    </source>
</evidence>
<dbReference type="Proteomes" id="UP001274896">
    <property type="component" value="Unassembled WGS sequence"/>
</dbReference>
<dbReference type="Pfam" id="PF00076">
    <property type="entry name" value="RRM_1"/>
    <property type="match status" value="2"/>
</dbReference>
<comment type="similarity">
    <text evidence="3">Belongs to the beta type-B retroviral polymerase family. HERV class-II K(HML-2) pol subfamily.</text>
</comment>
<evidence type="ECO:0000313" key="15">
    <source>
        <dbReference type="EMBL" id="KAK3521477.1"/>
    </source>
</evidence>
<dbReference type="GO" id="GO:0005737">
    <property type="term" value="C:cytoplasm"/>
    <property type="evidence" value="ECO:0007669"/>
    <property type="project" value="UniProtKB-SubCell"/>
</dbReference>
<evidence type="ECO:0000256" key="10">
    <source>
        <dbReference type="PROSITE-ProRule" id="PRU00176"/>
    </source>
</evidence>
<feature type="domain" description="RRM" evidence="13">
    <location>
        <begin position="1229"/>
        <end position="1308"/>
    </location>
</feature>
<dbReference type="SMART" id="SM00360">
    <property type="entry name" value="RRM"/>
    <property type="match status" value="2"/>
</dbReference>
<keyword evidence="7" id="KW-0677">Repeat</keyword>
<reference evidence="15" key="1">
    <citation type="submission" date="2023-06" db="EMBL/GenBank/DDBJ databases">
        <title>Male Hemibagrus guttatus genome.</title>
        <authorList>
            <person name="Bian C."/>
        </authorList>
    </citation>
    <scope>NUCLEOTIDE SEQUENCE</scope>
    <source>
        <strain evidence="15">Male_cb2023</strain>
        <tissue evidence="15">Muscle</tissue>
    </source>
</reference>
<evidence type="ECO:0000256" key="8">
    <source>
        <dbReference type="ARBA" id="ARBA00022884"/>
    </source>
</evidence>
<dbReference type="Pfam" id="PF03372">
    <property type="entry name" value="Exo_endo_phos"/>
    <property type="match status" value="1"/>
</dbReference>
<dbReference type="GO" id="GO:0003723">
    <property type="term" value="F:RNA binding"/>
    <property type="evidence" value="ECO:0007669"/>
    <property type="project" value="UniProtKB-UniRule"/>
</dbReference>
<feature type="region of interest" description="Disordered" evidence="12">
    <location>
        <begin position="1382"/>
        <end position="1409"/>
    </location>
</feature>
<dbReference type="PANTHER" id="PTHR47027:SF28">
    <property type="entry name" value="ENDONUCLEASE-REVERSE TRANSCRIPTASE"/>
    <property type="match status" value="1"/>
</dbReference>
<evidence type="ECO:0000256" key="3">
    <source>
        <dbReference type="ARBA" id="ARBA00010879"/>
    </source>
</evidence>
<evidence type="ECO:0000256" key="7">
    <source>
        <dbReference type="ARBA" id="ARBA00022737"/>
    </source>
</evidence>
<keyword evidence="16" id="KW-1185">Reference proteome</keyword>
<dbReference type="PANTHER" id="PTHR47027">
    <property type="entry name" value="REVERSE TRANSCRIPTASE DOMAIN-CONTAINING PROTEIN"/>
    <property type="match status" value="1"/>
</dbReference>
<comment type="caution">
    <text evidence="15">The sequence shown here is derived from an EMBL/GenBank/DDBJ whole genome shotgun (WGS) entry which is preliminary data.</text>
</comment>
<dbReference type="SUPFAM" id="SSF56219">
    <property type="entry name" value="DNase I-like"/>
    <property type="match status" value="1"/>
</dbReference>
<evidence type="ECO:0000259" key="13">
    <source>
        <dbReference type="PROSITE" id="PS50102"/>
    </source>
</evidence>
<gene>
    <name evidence="15" type="ORF">QTP70_006827</name>
</gene>
<dbReference type="Gene3D" id="3.30.70.330">
    <property type="match status" value="2"/>
</dbReference>
<dbReference type="GO" id="GO:0005634">
    <property type="term" value="C:nucleus"/>
    <property type="evidence" value="ECO:0007669"/>
    <property type="project" value="UniProtKB-SubCell"/>
</dbReference>
<dbReference type="PROSITE" id="PS50878">
    <property type="entry name" value="RT_POL"/>
    <property type="match status" value="1"/>
</dbReference>
<dbReference type="EC" id="3.1.26.4" evidence="4"/>
<evidence type="ECO:0000256" key="9">
    <source>
        <dbReference type="ARBA" id="ARBA00023242"/>
    </source>
</evidence>
<protein>
    <recommendedName>
        <fullName evidence="4">ribonuclease H</fullName>
        <ecNumber evidence="4">3.1.26.4</ecNumber>
    </recommendedName>
</protein>
<keyword evidence="8 10" id="KW-0694">RNA-binding</keyword>
<name>A0AAE0UVR0_9TELE</name>
<keyword evidence="6" id="KW-0963">Cytoplasm</keyword>
<dbReference type="InterPro" id="IPR036691">
    <property type="entry name" value="Endo/exonu/phosph_ase_sf"/>
</dbReference>
<feature type="region of interest" description="Disordered" evidence="12">
    <location>
        <begin position="178"/>
        <end position="197"/>
    </location>
</feature>
<dbReference type="FunFam" id="3.30.70.330:FF:000030">
    <property type="entry name" value="Heterogeneous nuclear ribonucleoprotein d0 isoform"/>
    <property type="match status" value="1"/>
</dbReference>
<feature type="domain" description="RRM" evidence="13">
    <location>
        <begin position="1144"/>
        <end position="1226"/>
    </location>
</feature>
<keyword evidence="11" id="KW-0175">Coiled coil</keyword>
<evidence type="ECO:0000256" key="11">
    <source>
        <dbReference type="SAM" id="Coils"/>
    </source>
</evidence>
<dbReference type="PROSITE" id="PS50102">
    <property type="entry name" value="RRM"/>
    <property type="match status" value="2"/>
</dbReference>
<feature type="domain" description="Reverse transcriptase" evidence="14">
    <location>
        <begin position="740"/>
        <end position="999"/>
    </location>
</feature>
<evidence type="ECO:0000256" key="6">
    <source>
        <dbReference type="ARBA" id="ARBA00022490"/>
    </source>
</evidence>
<dbReference type="Gene3D" id="3.30.70.270">
    <property type="match status" value="1"/>
</dbReference>
<evidence type="ECO:0000256" key="2">
    <source>
        <dbReference type="ARBA" id="ARBA00004496"/>
    </source>
</evidence>
<dbReference type="InterPro" id="IPR012677">
    <property type="entry name" value="Nucleotide-bd_a/b_plait_sf"/>
</dbReference>
<evidence type="ECO:0000256" key="12">
    <source>
        <dbReference type="SAM" id="MobiDB-lite"/>
    </source>
</evidence>
<dbReference type="Gene3D" id="3.60.10.10">
    <property type="entry name" value="Endonuclease/exonuclease/phosphatase"/>
    <property type="match status" value="1"/>
</dbReference>
<evidence type="ECO:0000313" key="16">
    <source>
        <dbReference type="Proteomes" id="UP001274896"/>
    </source>
</evidence>
<dbReference type="InterPro" id="IPR043502">
    <property type="entry name" value="DNA/RNA_pol_sf"/>
</dbReference>
<organism evidence="15 16">
    <name type="scientific">Hemibagrus guttatus</name>
    <dbReference type="NCBI Taxonomy" id="175788"/>
    <lineage>
        <taxon>Eukaryota</taxon>
        <taxon>Metazoa</taxon>
        <taxon>Chordata</taxon>
        <taxon>Craniata</taxon>
        <taxon>Vertebrata</taxon>
        <taxon>Euteleostomi</taxon>
        <taxon>Actinopterygii</taxon>
        <taxon>Neopterygii</taxon>
        <taxon>Teleostei</taxon>
        <taxon>Ostariophysi</taxon>
        <taxon>Siluriformes</taxon>
        <taxon>Bagridae</taxon>
        <taxon>Hemibagrus</taxon>
    </lineage>
</organism>
<comment type="subcellular location">
    <subcellularLocation>
        <location evidence="2">Cytoplasm</location>
    </subcellularLocation>
    <subcellularLocation>
        <location evidence="1">Nucleus</location>
    </subcellularLocation>
</comment>
<keyword evidence="5" id="KW-0488">Methylation</keyword>
<dbReference type="CDD" id="cd01650">
    <property type="entry name" value="RT_nLTR_like"/>
    <property type="match status" value="1"/>
</dbReference>
<feature type="coiled-coil region" evidence="11">
    <location>
        <begin position="574"/>
        <end position="608"/>
    </location>
</feature>
<dbReference type="CDD" id="cd09076">
    <property type="entry name" value="L1-EN"/>
    <property type="match status" value="1"/>
</dbReference>
<feature type="compositionally biased region" description="Gly residues" evidence="12">
    <location>
        <begin position="1322"/>
        <end position="1334"/>
    </location>
</feature>
<evidence type="ECO:0000256" key="4">
    <source>
        <dbReference type="ARBA" id="ARBA00012180"/>
    </source>
</evidence>
<dbReference type="InterPro" id="IPR000477">
    <property type="entry name" value="RT_dom"/>
</dbReference>
<evidence type="ECO:0000256" key="1">
    <source>
        <dbReference type="ARBA" id="ARBA00004123"/>
    </source>
</evidence>
<keyword evidence="9" id="KW-0539">Nucleus</keyword>
<dbReference type="SUPFAM" id="SSF54928">
    <property type="entry name" value="RNA-binding domain, RBD"/>
    <property type="match status" value="2"/>
</dbReference>
<feature type="region of interest" description="Disordered" evidence="12">
    <location>
        <begin position="1309"/>
        <end position="1336"/>
    </location>
</feature>
<dbReference type="Pfam" id="PF00078">
    <property type="entry name" value="RVT_1"/>
    <property type="match status" value="1"/>
</dbReference>
<dbReference type="GO" id="GO:0004523">
    <property type="term" value="F:RNA-DNA hybrid ribonuclease activity"/>
    <property type="evidence" value="ECO:0007669"/>
    <property type="project" value="UniProtKB-EC"/>
</dbReference>
<dbReference type="SUPFAM" id="SSF56672">
    <property type="entry name" value="DNA/RNA polymerases"/>
    <property type="match status" value="1"/>
</dbReference>
<sequence length="1409" mass="163524">MKVSRSKTEYMCVNGREGSGTVRLQGEEVKKVQEFKYLGSTVQSNGECGKEVKKRVQAGWNGWRKVSGVLCDRKISARIKGKVYRTVVRPAMLYGLETVSLRKRQESELEVAELKMLRFSLGVTRLDRIRNEYIRGTAHVGHLGDKVREARLRWFGHVQRRESEYIGRRMLDMELPGRRQRGRPKRSTNFIPDRSRPGLTTTAIGAVDLQGAGGNWATVGRRSRGGRRVRRQREKRKGKSVGLRIGTLNVGTMTGKGRELADMMERRKVDILCVQETRWKGSKARSIGAGFKLFYYGVDSKRNGVGVVLKEEFVRNVLEVKRVSDRVMSLKLEIEGVMLNVVSGYAPQVGCELEEKERFWSELDEVMESIPTGERVVIGADFNGHVGEGNTGDEEVMGKFGVKERNLEGQMVVDFAKRMDMGVVNTYFQKREEHRVTYKSGGRRTQVDYILCRRGNLKEISDCKVVVGESVARQHRMVVCRMTLMVCKKKRSEIEKKTKWWKLKKEECCEEFRQKLRQALGGQVVLPDDWETTAEVIRETGRKVLGVSSGRRKEDKETWWWNEEVQDSIQRKRLAKKKWDMDRTEENRQEYKELQHRVKREVSKAKQKAYDELYTRLDTREGEKDLYRLARQRDRDGKDVQLVRVIKDRDGRVLTSEESVQRRWKEYFEELMNEENEREKRVEGVNSVEQKVDKIRKDEVRKALKRMKSGKAVGPDDIPVEVWKCLGEAAVEFLASLFNRVLESERMPEEWRRSVLVPIFKNKGDVQSCSNYRGIKLMSHTMKVWERVVEARLRKVVEICEQQYGFMPRKSTTDAIFALRILMEKYRDGQRELHCVFVDLEKAYDRVPREELWYCMRKSGVAEKYVRVVQDMYERSRTVVRCAVGQTEEFNVEVGLHQGLALSPFLFAIVMDQLSEEVRQESPWTMMFADDIVICSESREQVEENLERWRFALERRGMKVSRSKTEYMCVNEREGSGTVRLQGEEVKKVQEFKYLGSTVQSNGECGKDVKKRVQAGWNGWRKVSGVLCDQKISARIKGKVYRTVVRPAMLYGLETVSLRKRQESELEVAELKMLRFSLGVTRLDRIRNEYIRGTAHVGRLGDKVREARLRWFGHVQRRESEYIGRRMLDMELPGRRQRGRPKRRKMFIGGLSWDTSKQDLKDYLSKFGEVLDCTIKTDPMTGRSRGFGFVLFKDAESVDRVLELKEHKLDGKLIDPKRAKAMKGKEPPKKVFVGGLRPETSEEQIREYFGSFGDIENIELPVDSNTNERRGFCFVTYVDEEPVKKLLENRYHNVGAGKCEIKVAQPKEVYRQQQNRNDRGGRGGFRGRGRGGPNHGYNQGYGSYYGQNYGGYGNGYSQGYNDYTGYDYTGYNYQNYGYGQGYDDYNGQQSNYGKVPREGGNHQNNYQPY</sequence>
<dbReference type="InterPro" id="IPR035979">
    <property type="entry name" value="RBD_domain_sf"/>
</dbReference>
<accession>A0AAE0UVR0</accession>
<dbReference type="InterPro" id="IPR005135">
    <property type="entry name" value="Endo/exonuclease/phosphatase"/>
</dbReference>
<dbReference type="EMBL" id="JAUCMX010000015">
    <property type="protein sequence ID" value="KAK3521477.1"/>
    <property type="molecule type" value="Genomic_DNA"/>
</dbReference>
<dbReference type="InterPro" id="IPR000504">
    <property type="entry name" value="RRM_dom"/>
</dbReference>
<proteinExistence type="inferred from homology"/>
<dbReference type="InterPro" id="IPR043128">
    <property type="entry name" value="Rev_trsase/Diguanyl_cyclase"/>
</dbReference>
<evidence type="ECO:0000256" key="5">
    <source>
        <dbReference type="ARBA" id="ARBA00022481"/>
    </source>
</evidence>